<dbReference type="InterPro" id="IPR003783">
    <property type="entry name" value="Regulatory_RecX"/>
</dbReference>
<evidence type="ECO:0000256" key="2">
    <source>
        <dbReference type="ARBA" id="ARBA00009695"/>
    </source>
</evidence>
<protein>
    <recommendedName>
        <fullName evidence="3 5">Regulatory protein RecX</fullName>
    </recommendedName>
</protein>
<evidence type="ECO:0000256" key="5">
    <source>
        <dbReference type="HAMAP-Rule" id="MF_01114"/>
    </source>
</evidence>
<dbReference type="PANTHER" id="PTHR33602:SF1">
    <property type="entry name" value="REGULATORY PROTEIN RECX FAMILY PROTEIN"/>
    <property type="match status" value="1"/>
</dbReference>
<dbReference type="Proteomes" id="UP000321400">
    <property type="component" value="Unassembled WGS sequence"/>
</dbReference>
<dbReference type="AlphaFoldDB" id="A0A511X4U7"/>
<evidence type="ECO:0000259" key="6">
    <source>
        <dbReference type="Pfam" id="PF02631"/>
    </source>
</evidence>
<evidence type="ECO:0000259" key="8">
    <source>
        <dbReference type="Pfam" id="PF21982"/>
    </source>
</evidence>
<dbReference type="Gene3D" id="1.10.10.10">
    <property type="entry name" value="Winged helix-like DNA-binding domain superfamily/Winged helix DNA-binding domain"/>
    <property type="match status" value="4"/>
</dbReference>
<keyword evidence="4 5" id="KW-0963">Cytoplasm</keyword>
<proteinExistence type="inferred from homology"/>
<dbReference type="GO" id="GO:0005737">
    <property type="term" value="C:cytoplasm"/>
    <property type="evidence" value="ECO:0007669"/>
    <property type="project" value="UniProtKB-SubCell"/>
</dbReference>
<feature type="domain" description="RecX first three-helical" evidence="8">
    <location>
        <begin position="67"/>
        <end position="106"/>
    </location>
</feature>
<evidence type="ECO:0000256" key="3">
    <source>
        <dbReference type="ARBA" id="ARBA00018111"/>
    </source>
</evidence>
<evidence type="ECO:0000256" key="4">
    <source>
        <dbReference type="ARBA" id="ARBA00022490"/>
    </source>
</evidence>
<keyword evidence="10" id="KW-1185">Reference proteome</keyword>
<dbReference type="InterPro" id="IPR053925">
    <property type="entry name" value="RecX_HTH_3rd"/>
</dbReference>
<dbReference type="Pfam" id="PF02631">
    <property type="entry name" value="RecX_HTH2"/>
    <property type="match status" value="1"/>
</dbReference>
<sequence length="276" mass="32665">MPEISKIAIQQKRTDRYNVFLKDVHGKESYAFSVEEDTLIKERLRKGMIIDQIKINQLIRSDNTNKAFNKAIHYLAQRMRSEREVRERLDKAEYDSAQIDVVIERLYKEKLLDEKAFSEAFVLTKKETTMKGPKVIERELREKGIKEADRLYGLSFYTEEQAIDKIVKWINKQQSKQKKLSHQAFKMKLKQQLIQKGFSTDAIQVAMEQSLKRIEVDEEYQACLLQGEKILKRKQRKFTGYDLIQHVKIGLYQKGFPTDLIERFINEKVKTSDESY</sequence>
<gene>
    <name evidence="5 9" type="primary">recX</name>
    <name evidence="9" type="ORF">HAL01_24360</name>
</gene>
<dbReference type="PANTHER" id="PTHR33602">
    <property type="entry name" value="REGULATORY PROTEIN RECX FAMILY PROTEIN"/>
    <property type="match status" value="1"/>
</dbReference>
<comment type="subcellular location">
    <subcellularLocation>
        <location evidence="1 5">Cytoplasm</location>
    </subcellularLocation>
</comment>
<dbReference type="STRING" id="442899.SAMN05720591_1471"/>
<comment type="caution">
    <text evidence="9">The sequence shown here is derived from an EMBL/GenBank/DDBJ whole genome shotgun (WGS) entry which is preliminary data.</text>
</comment>
<dbReference type="Pfam" id="PF21982">
    <property type="entry name" value="RecX_HTH1"/>
    <property type="match status" value="1"/>
</dbReference>
<evidence type="ECO:0000313" key="9">
    <source>
        <dbReference type="EMBL" id="GEN57972.1"/>
    </source>
</evidence>
<dbReference type="HAMAP" id="MF_01114">
    <property type="entry name" value="RecX"/>
    <property type="match status" value="1"/>
</dbReference>
<feature type="domain" description="RecX third three-helical" evidence="7">
    <location>
        <begin position="217"/>
        <end position="265"/>
    </location>
</feature>
<accession>A0A511X4U7</accession>
<dbReference type="InterPro" id="IPR053924">
    <property type="entry name" value="RecX_HTH_2nd"/>
</dbReference>
<comment type="function">
    <text evidence="5">Modulates RecA activity.</text>
</comment>
<organism evidence="9 10">
    <name type="scientific">Halolactibacillus alkaliphilus</name>
    <dbReference type="NCBI Taxonomy" id="442899"/>
    <lineage>
        <taxon>Bacteria</taxon>
        <taxon>Bacillati</taxon>
        <taxon>Bacillota</taxon>
        <taxon>Bacilli</taxon>
        <taxon>Bacillales</taxon>
        <taxon>Bacillaceae</taxon>
        <taxon>Halolactibacillus</taxon>
    </lineage>
</organism>
<dbReference type="GO" id="GO:0006282">
    <property type="term" value="P:regulation of DNA repair"/>
    <property type="evidence" value="ECO:0007669"/>
    <property type="project" value="UniProtKB-UniRule"/>
</dbReference>
<evidence type="ECO:0000313" key="10">
    <source>
        <dbReference type="Proteomes" id="UP000321400"/>
    </source>
</evidence>
<feature type="domain" description="RecX third three-helical" evidence="7">
    <location>
        <begin position="159"/>
        <end position="206"/>
    </location>
</feature>
<reference evidence="9 10" key="1">
    <citation type="submission" date="2019-07" db="EMBL/GenBank/DDBJ databases">
        <title>Whole genome shotgun sequence of Halolactibacillus alkaliphilus NBRC 103919.</title>
        <authorList>
            <person name="Hosoyama A."/>
            <person name="Uohara A."/>
            <person name="Ohji S."/>
            <person name="Ichikawa N."/>
        </authorList>
    </citation>
    <scope>NUCLEOTIDE SEQUENCE [LARGE SCALE GENOMIC DNA]</scope>
    <source>
        <strain evidence="9 10">NBRC 103919</strain>
    </source>
</reference>
<evidence type="ECO:0000256" key="1">
    <source>
        <dbReference type="ARBA" id="ARBA00004496"/>
    </source>
</evidence>
<evidence type="ECO:0000259" key="7">
    <source>
        <dbReference type="Pfam" id="PF21981"/>
    </source>
</evidence>
<comment type="similarity">
    <text evidence="2 5">Belongs to the RecX family.</text>
</comment>
<dbReference type="InterPro" id="IPR036388">
    <property type="entry name" value="WH-like_DNA-bd_sf"/>
</dbReference>
<dbReference type="Pfam" id="PF21981">
    <property type="entry name" value="RecX_HTH3"/>
    <property type="match status" value="2"/>
</dbReference>
<dbReference type="EMBL" id="BJYE01000052">
    <property type="protein sequence ID" value="GEN57972.1"/>
    <property type="molecule type" value="Genomic_DNA"/>
</dbReference>
<dbReference type="RefSeq" id="WP_170243748.1">
    <property type="nucleotide sequence ID" value="NZ_BJYE01000052.1"/>
</dbReference>
<dbReference type="InterPro" id="IPR053926">
    <property type="entry name" value="RecX_HTH_1st"/>
</dbReference>
<name>A0A511X4U7_9BACI</name>
<feature type="domain" description="RecX second three-helical" evidence="6">
    <location>
        <begin position="113"/>
        <end position="148"/>
    </location>
</feature>